<protein>
    <submittedName>
        <fullName evidence="2">Uncharacterized protein</fullName>
    </submittedName>
</protein>
<dbReference type="Proteomes" id="UP001497453">
    <property type="component" value="Chromosome 4"/>
</dbReference>
<reference evidence="3" key="1">
    <citation type="submission" date="2024-04" db="EMBL/GenBank/DDBJ databases">
        <authorList>
            <person name="Shaw F."/>
            <person name="Minotto A."/>
        </authorList>
    </citation>
    <scope>NUCLEOTIDE SEQUENCE [LARGE SCALE GENOMIC DNA]</scope>
</reference>
<feature type="compositionally biased region" description="Acidic residues" evidence="1">
    <location>
        <begin position="125"/>
        <end position="145"/>
    </location>
</feature>
<evidence type="ECO:0000313" key="2">
    <source>
        <dbReference type="EMBL" id="CAL1707328.1"/>
    </source>
</evidence>
<accession>A0ABP1DHK3</accession>
<proteinExistence type="predicted"/>
<evidence type="ECO:0000313" key="3">
    <source>
        <dbReference type="Proteomes" id="UP001497453"/>
    </source>
</evidence>
<evidence type="ECO:0000256" key="1">
    <source>
        <dbReference type="SAM" id="MobiDB-lite"/>
    </source>
</evidence>
<dbReference type="EMBL" id="OZ037947">
    <property type="protein sequence ID" value="CAL1707328.1"/>
    <property type="molecule type" value="Genomic_DNA"/>
</dbReference>
<feature type="compositionally biased region" description="Acidic residues" evidence="1">
    <location>
        <begin position="155"/>
        <end position="166"/>
    </location>
</feature>
<name>A0ABP1DHK3_9APHY</name>
<feature type="region of interest" description="Disordered" evidence="1">
    <location>
        <begin position="121"/>
        <end position="176"/>
    </location>
</feature>
<gene>
    <name evidence="2" type="ORF">GFSPODELE1_LOCUS6309</name>
</gene>
<organism evidence="2 3">
    <name type="scientific">Somion occarium</name>
    <dbReference type="NCBI Taxonomy" id="3059160"/>
    <lineage>
        <taxon>Eukaryota</taxon>
        <taxon>Fungi</taxon>
        <taxon>Dikarya</taxon>
        <taxon>Basidiomycota</taxon>
        <taxon>Agaricomycotina</taxon>
        <taxon>Agaricomycetes</taxon>
        <taxon>Polyporales</taxon>
        <taxon>Cerrenaceae</taxon>
        <taxon>Somion</taxon>
    </lineage>
</organism>
<keyword evidence="3" id="KW-1185">Reference proteome</keyword>
<sequence length="327" mass="36503">MAHPLIPTQDLTPFLAERYEIVKSRFPGEGRRKWRLRVAEEFWKLSADDKAAYATRSVNLNQSESAPYNVDEDPLDFIAGEDAPGLGIVVRADFSNEDAWQTFLTKLQEAEAEFVSEVAIHPEGTEEGDDHGEGDEDQQMNEDEPQASSSSVVNADEEMDEDEDGPSESSPIFAIFNPTPNSPLRGLLSSVHSPLASQAHPTNLNILRLLTDVDIRRVPTPPQGTKRIKPPNRLVDYDQWQEVYKGKGIWVYDERSNVDQCVRVVSLEGSACYGTATADSWRARVSHICELQVNLSSGAMTIDFGGLDRYDYGERVKNMEEAERGIV</sequence>